<evidence type="ECO:0000256" key="1">
    <source>
        <dbReference type="ARBA" id="ARBA00023015"/>
    </source>
</evidence>
<keyword evidence="3" id="KW-0804">Transcription</keyword>
<gene>
    <name evidence="5" type="ORF">KSZ_04570</name>
</gene>
<dbReference type="EMBL" id="BNJJ01000001">
    <property type="protein sequence ID" value="GHO82451.1"/>
    <property type="molecule type" value="Genomic_DNA"/>
</dbReference>
<dbReference type="RefSeq" id="WP_201360118.1">
    <property type="nucleotide sequence ID" value="NZ_BNJJ01000001.1"/>
</dbReference>
<dbReference type="PANTHER" id="PTHR44688:SF25">
    <property type="entry name" value="HTH LUXR-TYPE DOMAIN-CONTAINING PROTEIN"/>
    <property type="match status" value="1"/>
</dbReference>
<sequence length="64" mass="7510">MTTYVIDHFSGDQHFVIKEELLTPREKEVVSLLRKGINRHTIAKHLSISEATLKTHIKNIMRKR</sequence>
<dbReference type="InterPro" id="IPR016032">
    <property type="entry name" value="Sig_transdc_resp-reg_C-effctor"/>
</dbReference>
<dbReference type="InterPro" id="IPR000792">
    <property type="entry name" value="Tscrpt_reg_LuxR_C"/>
</dbReference>
<keyword evidence="1" id="KW-0805">Transcription regulation</keyword>
<dbReference type="Gene3D" id="1.10.10.10">
    <property type="entry name" value="Winged helix-like DNA-binding domain superfamily/Winged helix DNA-binding domain"/>
    <property type="match status" value="1"/>
</dbReference>
<reference evidence="5 6" key="1">
    <citation type="journal article" date="2021" name="Int. J. Syst. Evol. Microbiol.">
        <title>Reticulibacter mediterranei gen. nov., sp. nov., within the new family Reticulibacteraceae fam. nov., and Ktedonospora formicarum gen. nov., sp. nov., Ktedonobacter robiniae sp. nov., Dictyobacter formicarum sp. nov. and Dictyobacter arantiisoli sp. nov., belonging to the class Ktedonobacteria.</title>
        <authorList>
            <person name="Yabe S."/>
            <person name="Zheng Y."/>
            <person name="Wang C.M."/>
            <person name="Sakai Y."/>
            <person name="Abe K."/>
            <person name="Yokota A."/>
            <person name="Donadio S."/>
            <person name="Cavaletti L."/>
            <person name="Monciardini P."/>
        </authorList>
    </citation>
    <scope>NUCLEOTIDE SEQUENCE [LARGE SCALE GENOMIC DNA]</scope>
    <source>
        <strain evidence="5 6">SOSP1-9</strain>
    </source>
</reference>
<keyword evidence="2" id="KW-0238">DNA-binding</keyword>
<dbReference type="PANTHER" id="PTHR44688">
    <property type="entry name" value="DNA-BINDING TRANSCRIPTIONAL ACTIVATOR DEVR_DOSR"/>
    <property type="match status" value="1"/>
</dbReference>
<dbReference type="Proteomes" id="UP000635565">
    <property type="component" value="Unassembled WGS sequence"/>
</dbReference>
<dbReference type="SUPFAM" id="SSF46894">
    <property type="entry name" value="C-terminal effector domain of the bipartite response regulators"/>
    <property type="match status" value="1"/>
</dbReference>
<keyword evidence="6" id="KW-1185">Reference proteome</keyword>
<evidence type="ECO:0000256" key="2">
    <source>
        <dbReference type="ARBA" id="ARBA00023125"/>
    </source>
</evidence>
<organism evidence="5 6">
    <name type="scientific">Dictyobacter formicarum</name>
    <dbReference type="NCBI Taxonomy" id="2778368"/>
    <lineage>
        <taxon>Bacteria</taxon>
        <taxon>Bacillati</taxon>
        <taxon>Chloroflexota</taxon>
        <taxon>Ktedonobacteria</taxon>
        <taxon>Ktedonobacterales</taxon>
        <taxon>Dictyobacteraceae</taxon>
        <taxon>Dictyobacter</taxon>
    </lineage>
</organism>
<comment type="caution">
    <text evidence="5">The sequence shown here is derived from an EMBL/GenBank/DDBJ whole genome shotgun (WGS) entry which is preliminary data.</text>
</comment>
<evidence type="ECO:0000256" key="3">
    <source>
        <dbReference type="ARBA" id="ARBA00023163"/>
    </source>
</evidence>
<dbReference type="SMART" id="SM00421">
    <property type="entry name" value="HTH_LUXR"/>
    <property type="match status" value="1"/>
</dbReference>
<feature type="domain" description="HTH luxR-type" evidence="4">
    <location>
        <begin position="15"/>
        <end position="64"/>
    </location>
</feature>
<accession>A0ABQ3VAC6</accession>
<dbReference type="PRINTS" id="PR00038">
    <property type="entry name" value="HTHLUXR"/>
</dbReference>
<dbReference type="InterPro" id="IPR036388">
    <property type="entry name" value="WH-like_DNA-bd_sf"/>
</dbReference>
<proteinExistence type="predicted"/>
<dbReference type="Pfam" id="PF00196">
    <property type="entry name" value="GerE"/>
    <property type="match status" value="1"/>
</dbReference>
<evidence type="ECO:0000313" key="5">
    <source>
        <dbReference type="EMBL" id="GHO82451.1"/>
    </source>
</evidence>
<evidence type="ECO:0000259" key="4">
    <source>
        <dbReference type="PROSITE" id="PS50043"/>
    </source>
</evidence>
<dbReference type="PROSITE" id="PS50043">
    <property type="entry name" value="HTH_LUXR_2"/>
    <property type="match status" value="1"/>
</dbReference>
<evidence type="ECO:0000313" key="6">
    <source>
        <dbReference type="Proteomes" id="UP000635565"/>
    </source>
</evidence>
<protein>
    <recommendedName>
        <fullName evidence="4">HTH luxR-type domain-containing protein</fullName>
    </recommendedName>
</protein>
<name>A0ABQ3VAC6_9CHLR</name>